<reference evidence="1 2" key="1">
    <citation type="submission" date="2016-11" db="EMBL/GenBank/DDBJ databases">
        <authorList>
            <person name="Jaros S."/>
            <person name="Januszkiewicz K."/>
            <person name="Wedrychowicz H."/>
        </authorList>
    </citation>
    <scope>NUCLEOTIDE SEQUENCE [LARGE SCALE GENOMIC DNA]</scope>
    <source>
        <strain evidence="1 2">DSM 6191</strain>
    </source>
</reference>
<sequence>MTTKRKLNLNIKFHGDKVICAKSPTECKKCLDSRSCENMTLFYDPFEGINECMKSRSYKREKGAIRQR</sequence>
<organism evidence="1 2">
    <name type="scientific">Clostridium intestinale DSM 6191</name>
    <dbReference type="NCBI Taxonomy" id="1121320"/>
    <lineage>
        <taxon>Bacteria</taxon>
        <taxon>Bacillati</taxon>
        <taxon>Bacillota</taxon>
        <taxon>Clostridia</taxon>
        <taxon>Eubacteriales</taxon>
        <taxon>Clostridiaceae</taxon>
        <taxon>Clostridium</taxon>
    </lineage>
</organism>
<name>A0A1M5TFI9_9CLOT</name>
<protein>
    <submittedName>
        <fullName evidence="1">Uncharacterized protein</fullName>
    </submittedName>
</protein>
<accession>A0A1M5TFI9</accession>
<dbReference type="EMBL" id="FQXU01000003">
    <property type="protein sequence ID" value="SHH49410.1"/>
    <property type="molecule type" value="Genomic_DNA"/>
</dbReference>
<dbReference type="AlphaFoldDB" id="A0A1M5TFI9"/>
<gene>
    <name evidence="1" type="ORF">SAMN02745941_00197</name>
</gene>
<evidence type="ECO:0000313" key="2">
    <source>
        <dbReference type="Proteomes" id="UP000184241"/>
    </source>
</evidence>
<dbReference type="RefSeq" id="WP_073015897.1">
    <property type="nucleotide sequence ID" value="NZ_FQXU01000003.1"/>
</dbReference>
<dbReference type="Proteomes" id="UP000184241">
    <property type="component" value="Unassembled WGS sequence"/>
</dbReference>
<proteinExistence type="predicted"/>
<evidence type="ECO:0000313" key="1">
    <source>
        <dbReference type="EMBL" id="SHH49410.1"/>
    </source>
</evidence>